<dbReference type="InterPro" id="IPR036412">
    <property type="entry name" value="HAD-like_sf"/>
</dbReference>
<proteinExistence type="predicted"/>
<dbReference type="SUPFAM" id="SSF56784">
    <property type="entry name" value="HAD-like"/>
    <property type="match status" value="1"/>
</dbReference>
<evidence type="ECO:0000313" key="4">
    <source>
        <dbReference type="Proteomes" id="UP000054854"/>
    </source>
</evidence>
<keyword evidence="1" id="KW-0732">Signal</keyword>
<sequence>MIMKKLKILLVTALLGGSYQACAMEYTLLPPVGVCVFDIDGTLTEPGSLEATKICAQLGYGVGINTGENKDTAQVSMNAIYNGVSERGKSLEALHPDTGDRYYDFVYAAYNTYHQSTDLIDIIGEGEETMEHPGDVNRDTLFQYSGGCKENFSHSCTSWPYKHEGLESIAEFYYEDYVRSPDNSGTKGGMSDAKNECIVLFDDQKSTIENYANNISEGNSSINLANTTGDFSKLFRGVYIQQPGWTFDSAEEAKATICKSIKALPAKCQVPTETYQKVCGG</sequence>
<gene>
    <name evidence="2" type="ORF">Lcin_2103</name>
    <name evidence="3" type="ORF">NCTC12438_02118</name>
</gene>
<dbReference type="RefSeq" id="WP_115342603.1">
    <property type="nucleotide sequence ID" value="NZ_CAAAHQ010000005.1"/>
</dbReference>
<reference evidence="3 5" key="2">
    <citation type="submission" date="2018-06" db="EMBL/GenBank/DDBJ databases">
        <authorList>
            <consortium name="Pathogen Informatics"/>
            <person name="Doyle S."/>
        </authorList>
    </citation>
    <scope>NUCLEOTIDE SEQUENCE [LARGE SCALE GENOMIC DNA]</scope>
    <source>
        <strain evidence="3 5">NCTC12438</strain>
    </source>
</reference>
<feature type="chain" id="PRO_5016846426" evidence="1">
    <location>
        <begin position="24"/>
        <end position="281"/>
    </location>
</feature>
<accession>A0A378IL44</accession>
<keyword evidence="4" id="KW-1185">Reference proteome</keyword>
<dbReference type="Proteomes" id="UP000054854">
    <property type="component" value="Unassembled WGS sequence"/>
</dbReference>
<protein>
    <submittedName>
        <fullName evidence="3">Uncharacterized protein</fullName>
    </submittedName>
</protein>
<evidence type="ECO:0000256" key="1">
    <source>
        <dbReference type="SAM" id="SignalP"/>
    </source>
</evidence>
<evidence type="ECO:0000313" key="5">
    <source>
        <dbReference type="Proteomes" id="UP000255316"/>
    </source>
</evidence>
<evidence type="ECO:0000313" key="3">
    <source>
        <dbReference type="EMBL" id="STX35502.1"/>
    </source>
</evidence>
<dbReference type="AlphaFoldDB" id="A0A378IL44"/>
<feature type="signal peptide" evidence="1">
    <location>
        <begin position="1"/>
        <end position="23"/>
    </location>
</feature>
<dbReference type="EMBL" id="UGNX01000001">
    <property type="protein sequence ID" value="STX35502.1"/>
    <property type="molecule type" value="Genomic_DNA"/>
</dbReference>
<name>A0A378IL44_9GAMM</name>
<organism evidence="3 5">
    <name type="scientific">Legionella cincinnatiensis</name>
    <dbReference type="NCBI Taxonomy" id="28085"/>
    <lineage>
        <taxon>Bacteria</taxon>
        <taxon>Pseudomonadati</taxon>
        <taxon>Pseudomonadota</taxon>
        <taxon>Gammaproteobacteria</taxon>
        <taxon>Legionellales</taxon>
        <taxon>Legionellaceae</taxon>
        <taxon>Legionella</taxon>
    </lineage>
</organism>
<evidence type="ECO:0000313" key="2">
    <source>
        <dbReference type="EMBL" id="KTC83416.1"/>
    </source>
</evidence>
<dbReference type="OrthoDB" id="5646636at2"/>
<dbReference type="STRING" id="28085.Lcin_2103"/>
<reference evidence="2 4" key="1">
    <citation type="submission" date="2015-11" db="EMBL/GenBank/DDBJ databases">
        <title>Genomic analysis of 38 Legionella species identifies large and diverse effector repertoires.</title>
        <authorList>
            <person name="Burstein D."/>
            <person name="Amaro F."/>
            <person name="Zusman T."/>
            <person name="Lifshitz Z."/>
            <person name="Cohen O."/>
            <person name="Gilbert J.A."/>
            <person name="Pupko T."/>
            <person name="Shuman H.A."/>
            <person name="Segal G."/>
        </authorList>
    </citation>
    <scope>NUCLEOTIDE SEQUENCE [LARGE SCALE GENOMIC DNA]</scope>
    <source>
        <strain evidence="2 4">CDC#72-OH-14</strain>
    </source>
</reference>
<dbReference type="EMBL" id="LNXX01000042">
    <property type="protein sequence ID" value="KTC83416.1"/>
    <property type="molecule type" value="Genomic_DNA"/>
</dbReference>
<dbReference type="Proteomes" id="UP000255316">
    <property type="component" value="Unassembled WGS sequence"/>
</dbReference>